<gene>
    <name evidence="1" type="ORF">CIL05_07445</name>
</gene>
<proteinExistence type="predicted"/>
<sequence length="62" mass="6821">MTNNAENAINIIKGATVYGALNSSEIVTREDGSTTYTQKNEHGHTQVDVSFDGIEISMKKYQ</sequence>
<reference evidence="1 2" key="1">
    <citation type="submission" date="2017-08" db="EMBL/GenBank/DDBJ databases">
        <title>Virgibacillus indicus sp. nov. and Virgibacillus profoundi sp. nov, two moderately halophilic bacteria isolated from marine sediment by using the Microfluidic Streak Plate.</title>
        <authorList>
            <person name="Xu B."/>
            <person name="Hu B."/>
            <person name="Wang J."/>
            <person name="Zhu Y."/>
            <person name="Huang L."/>
            <person name="Du W."/>
            <person name="Huang Y."/>
        </authorList>
    </citation>
    <scope>NUCLEOTIDE SEQUENCE [LARGE SCALE GENOMIC DNA]</scope>
    <source>
        <strain evidence="1 2">IO3-P3-H5</strain>
    </source>
</reference>
<organism evidence="1 2">
    <name type="scientific">Virgibacillus profundi</name>
    <dbReference type="NCBI Taxonomy" id="2024555"/>
    <lineage>
        <taxon>Bacteria</taxon>
        <taxon>Bacillati</taxon>
        <taxon>Bacillota</taxon>
        <taxon>Bacilli</taxon>
        <taxon>Bacillales</taxon>
        <taxon>Bacillaceae</taxon>
        <taxon>Virgibacillus</taxon>
    </lineage>
</organism>
<comment type="caution">
    <text evidence="1">The sequence shown here is derived from an EMBL/GenBank/DDBJ whole genome shotgun (WGS) entry which is preliminary data.</text>
</comment>
<evidence type="ECO:0000313" key="2">
    <source>
        <dbReference type="Proteomes" id="UP000218887"/>
    </source>
</evidence>
<dbReference type="RefSeq" id="WP_095654897.1">
    <property type="nucleotide sequence ID" value="NZ_NPOA01000004.1"/>
</dbReference>
<keyword evidence="2" id="KW-1185">Reference proteome</keyword>
<name>A0A2A2IGN5_9BACI</name>
<accession>A0A2A2IGN5</accession>
<dbReference type="EMBL" id="NPOA01000004">
    <property type="protein sequence ID" value="PAV30295.1"/>
    <property type="molecule type" value="Genomic_DNA"/>
</dbReference>
<evidence type="ECO:0000313" key="1">
    <source>
        <dbReference type="EMBL" id="PAV30295.1"/>
    </source>
</evidence>
<dbReference type="Proteomes" id="UP000218887">
    <property type="component" value="Unassembled WGS sequence"/>
</dbReference>
<dbReference type="AlphaFoldDB" id="A0A2A2IGN5"/>
<protein>
    <submittedName>
        <fullName evidence="1">Uncharacterized protein</fullName>
    </submittedName>
</protein>